<name>A0A935IPI1_9MICO</name>
<sequence>MAEDVVEPVAARIESVVGAARAVYRYGVPDGPLPDTYLLVTGSVGETSSGNLSGLADRRTASVDVKSISRSPDRRQAAREALWGSRKVVDALTDFRPAVGRATWFMDHLASYAPTPDDSLPDDVVMQAVERYTLAYQP</sequence>
<proteinExistence type="predicted"/>
<accession>A0A935IPI1</accession>
<reference evidence="1 2" key="1">
    <citation type="submission" date="2020-10" db="EMBL/GenBank/DDBJ databases">
        <title>Connecting structure to function with the recovery of over 1000 high-quality activated sludge metagenome-assembled genomes encoding full-length rRNA genes using long-read sequencing.</title>
        <authorList>
            <person name="Singleton C.M."/>
            <person name="Petriglieri F."/>
            <person name="Kristensen J.M."/>
            <person name="Kirkegaard R.H."/>
            <person name="Michaelsen T.Y."/>
            <person name="Andersen M.H."/>
            <person name="Karst S.M."/>
            <person name="Dueholm M.S."/>
            <person name="Nielsen P.H."/>
            <person name="Albertsen M."/>
        </authorList>
    </citation>
    <scope>NUCLEOTIDE SEQUENCE [LARGE SCALE GENOMIC DNA]</scope>
    <source>
        <strain evidence="1">Ega_18-Q3-R5-49_MAXAC.001</strain>
    </source>
</reference>
<dbReference type="AlphaFoldDB" id="A0A935IPI1"/>
<dbReference type="EMBL" id="JADJIB010000019">
    <property type="protein sequence ID" value="MBK7274936.1"/>
    <property type="molecule type" value="Genomic_DNA"/>
</dbReference>
<evidence type="ECO:0000313" key="2">
    <source>
        <dbReference type="Proteomes" id="UP000726105"/>
    </source>
</evidence>
<dbReference type="Proteomes" id="UP000726105">
    <property type="component" value="Unassembled WGS sequence"/>
</dbReference>
<comment type="caution">
    <text evidence="1">The sequence shown here is derived from an EMBL/GenBank/DDBJ whole genome shotgun (WGS) entry which is preliminary data.</text>
</comment>
<protein>
    <submittedName>
        <fullName evidence="1">Uncharacterized protein</fullName>
    </submittedName>
</protein>
<gene>
    <name evidence="1" type="ORF">IPI13_17965</name>
</gene>
<evidence type="ECO:0000313" key="1">
    <source>
        <dbReference type="EMBL" id="MBK7274936.1"/>
    </source>
</evidence>
<organism evidence="1 2">
    <name type="scientific">Candidatus Phosphoribacter hodrii</name>
    <dbReference type="NCBI Taxonomy" id="2953743"/>
    <lineage>
        <taxon>Bacteria</taxon>
        <taxon>Bacillati</taxon>
        <taxon>Actinomycetota</taxon>
        <taxon>Actinomycetes</taxon>
        <taxon>Micrococcales</taxon>
        <taxon>Dermatophilaceae</taxon>
        <taxon>Candidatus Phosphoribacter</taxon>
    </lineage>
</organism>